<dbReference type="RefSeq" id="WP_194863753.1">
    <property type="nucleotide sequence ID" value="NZ_ARXX01000001.1"/>
</dbReference>
<feature type="transmembrane region" description="Helical" evidence="1">
    <location>
        <begin position="109"/>
        <end position="135"/>
    </location>
</feature>
<accession>A0ABS0AL12</accession>
<gene>
    <name evidence="2" type="ORF">Y5W_00067</name>
</gene>
<dbReference type="EMBL" id="ARXX01000001">
    <property type="protein sequence ID" value="MBF5054773.1"/>
    <property type="molecule type" value="Genomic_DNA"/>
</dbReference>
<keyword evidence="3" id="KW-1185">Reference proteome</keyword>
<protein>
    <recommendedName>
        <fullName evidence="4">DUF3592 domain-containing protein</fullName>
    </recommendedName>
</protein>
<organism evidence="2 3">
    <name type="scientific">Alloalcanivorax profundimaris</name>
    <dbReference type="NCBI Taxonomy" id="2735259"/>
    <lineage>
        <taxon>Bacteria</taxon>
        <taxon>Pseudomonadati</taxon>
        <taxon>Pseudomonadota</taxon>
        <taxon>Gammaproteobacteria</taxon>
        <taxon>Oceanospirillales</taxon>
        <taxon>Alcanivoracaceae</taxon>
        <taxon>Alloalcanivorax</taxon>
    </lineage>
</organism>
<evidence type="ECO:0008006" key="4">
    <source>
        <dbReference type="Google" id="ProtNLM"/>
    </source>
</evidence>
<sequence>MKVTTVAGGGLLLFGVLALAGSGASALSTSRFLETAVTTSGVVTDLVPKRDSDGDVLYSPKVHFRDRDGGSVVFVPNMSSRPPAYSVGEGVEVLYAPGDSGDARIRSFFSLWGVALIAGVVGLILTVVGSGLLLWPRWKARKVAWLRKNGQKVAAEPVEVMLDRSLQVNGRHPYRILCQWSDPVSGETHPFRSDALWFDPSPALGDQPLTVWVAPDNPRRYHVDLTFLETR</sequence>
<dbReference type="Proteomes" id="UP000662703">
    <property type="component" value="Unassembled WGS sequence"/>
</dbReference>
<keyword evidence="1" id="KW-0472">Membrane</keyword>
<keyword evidence="1" id="KW-1133">Transmembrane helix</keyword>
<name>A0ABS0AL12_9GAMM</name>
<comment type="caution">
    <text evidence="2">The sequence shown here is derived from an EMBL/GenBank/DDBJ whole genome shotgun (WGS) entry which is preliminary data.</text>
</comment>
<evidence type="ECO:0000313" key="3">
    <source>
        <dbReference type="Proteomes" id="UP000662703"/>
    </source>
</evidence>
<reference evidence="2 3" key="1">
    <citation type="submission" date="2012-09" db="EMBL/GenBank/DDBJ databases">
        <title>Genome Sequence of alkane-degrading Bacterium Alcanivorax sp. 521-1.</title>
        <authorList>
            <person name="Lai Q."/>
            <person name="Shao Z."/>
        </authorList>
    </citation>
    <scope>NUCLEOTIDE SEQUENCE [LARGE SCALE GENOMIC DNA]</scope>
    <source>
        <strain evidence="2 3">521-1</strain>
    </source>
</reference>
<evidence type="ECO:0000256" key="1">
    <source>
        <dbReference type="SAM" id="Phobius"/>
    </source>
</evidence>
<keyword evidence="1" id="KW-0812">Transmembrane</keyword>
<evidence type="ECO:0000313" key="2">
    <source>
        <dbReference type="EMBL" id="MBF5054773.1"/>
    </source>
</evidence>
<proteinExistence type="predicted"/>